<dbReference type="InterPro" id="IPR037883">
    <property type="entry name" value="Knr4/Smi1-like_sf"/>
</dbReference>
<accession>A0ABT6NN96</accession>
<name>A0ABT6NN96_9BACT</name>
<dbReference type="SMART" id="SM00860">
    <property type="entry name" value="SMI1_KNR4"/>
    <property type="match status" value="1"/>
</dbReference>
<gene>
    <name evidence="2" type="ORF">QHF89_09855</name>
</gene>
<dbReference type="RefSeq" id="WP_136965660.1">
    <property type="nucleotide sequence ID" value="NZ_JARZHI010000006.1"/>
</dbReference>
<evidence type="ECO:0000259" key="1">
    <source>
        <dbReference type="SMART" id="SM00860"/>
    </source>
</evidence>
<sequence length="302" mass="34109">MFSNSRRDSEERSMTTPSIDIPKHLFEVPVYLPSLQPKLTPRAIQKAEAQLGVKLPAAYLAALRVQNGGYLRLSDHPSYLAPVDCLAGIGPRFPSILRHDWGDLKAYMSENKIKKPRRIDDLIPFCGDGHYHFCFDYRKRGRESEPCITYIDVECFDVDKVLAPDFLTFLHQLRAEQEPACGISTSQPIEAVAAALADASGCPLEDQGDWGHGYRTFHFDLPVADDKQGAWLTPNRVRRGFVRQDDPEYATLAARMPGFALRYPEHADCDYFLSTKVDTEAWRSLTRALSSLPYESRAIVLE</sequence>
<evidence type="ECO:0000313" key="3">
    <source>
        <dbReference type="Proteomes" id="UP001160301"/>
    </source>
</evidence>
<dbReference type="SUPFAM" id="SSF160631">
    <property type="entry name" value="SMI1/KNR4-like"/>
    <property type="match status" value="1"/>
</dbReference>
<proteinExistence type="predicted"/>
<feature type="domain" description="Knr4/Smi1-like" evidence="1">
    <location>
        <begin position="38"/>
        <end position="172"/>
    </location>
</feature>
<organism evidence="2 3">
    <name type="scientific">Polyangium sorediatum</name>
    <dbReference type="NCBI Taxonomy" id="889274"/>
    <lineage>
        <taxon>Bacteria</taxon>
        <taxon>Pseudomonadati</taxon>
        <taxon>Myxococcota</taxon>
        <taxon>Polyangia</taxon>
        <taxon>Polyangiales</taxon>
        <taxon>Polyangiaceae</taxon>
        <taxon>Polyangium</taxon>
    </lineage>
</organism>
<dbReference type="Pfam" id="PF09346">
    <property type="entry name" value="SMI1_KNR4"/>
    <property type="match status" value="1"/>
</dbReference>
<dbReference type="Proteomes" id="UP001160301">
    <property type="component" value="Unassembled WGS sequence"/>
</dbReference>
<dbReference type="EMBL" id="JARZHI010000006">
    <property type="protein sequence ID" value="MDI1429802.1"/>
    <property type="molecule type" value="Genomic_DNA"/>
</dbReference>
<protein>
    <submittedName>
        <fullName evidence="2">SMI1/KNR4 family protein</fullName>
    </submittedName>
</protein>
<evidence type="ECO:0000313" key="2">
    <source>
        <dbReference type="EMBL" id="MDI1429802.1"/>
    </source>
</evidence>
<comment type="caution">
    <text evidence="2">The sequence shown here is derived from an EMBL/GenBank/DDBJ whole genome shotgun (WGS) entry which is preliminary data.</text>
</comment>
<dbReference type="InterPro" id="IPR018958">
    <property type="entry name" value="Knr4/Smi1-like_dom"/>
</dbReference>
<reference evidence="2 3" key="1">
    <citation type="submission" date="2023-04" db="EMBL/GenBank/DDBJ databases">
        <title>The genome sequence of Polyangium sorediatum DSM14670.</title>
        <authorList>
            <person name="Zhang X."/>
        </authorList>
    </citation>
    <scope>NUCLEOTIDE SEQUENCE [LARGE SCALE GENOMIC DNA]</scope>
    <source>
        <strain evidence="2 3">DSM 14670</strain>
    </source>
</reference>
<keyword evidence="3" id="KW-1185">Reference proteome</keyword>
<dbReference type="Gene3D" id="3.40.1580.10">
    <property type="entry name" value="SMI1/KNR4-like"/>
    <property type="match status" value="1"/>
</dbReference>